<dbReference type="AlphaFoldDB" id="A0A0A9TGC6"/>
<dbReference type="EMBL" id="GBRH01259544">
    <property type="protein sequence ID" value="JAD38351.1"/>
    <property type="molecule type" value="Transcribed_RNA"/>
</dbReference>
<accession>A0A0A9TGC6</accession>
<reference evidence="1" key="1">
    <citation type="submission" date="2014-09" db="EMBL/GenBank/DDBJ databases">
        <authorList>
            <person name="Magalhaes I.L.F."/>
            <person name="Oliveira U."/>
            <person name="Santos F.R."/>
            <person name="Vidigal T.H.D.A."/>
            <person name="Brescovit A.D."/>
            <person name="Santos A.J."/>
        </authorList>
    </citation>
    <scope>NUCLEOTIDE SEQUENCE</scope>
    <source>
        <tissue evidence="1">Shoot tissue taken approximately 20 cm above the soil surface</tissue>
    </source>
</reference>
<reference evidence="1" key="2">
    <citation type="journal article" date="2015" name="Data Brief">
        <title>Shoot transcriptome of the giant reed, Arundo donax.</title>
        <authorList>
            <person name="Barrero R.A."/>
            <person name="Guerrero F.D."/>
            <person name="Moolhuijzen P."/>
            <person name="Goolsby J.A."/>
            <person name="Tidwell J."/>
            <person name="Bellgard S.E."/>
            <person name="Bellgard M.I."/>
        </authorList>
    </citation>
    <scope>NUCLEOTIDE SEQUENCE</scope>
    <source>
        <tissue evidence="1">Shoot tissue taken approximately 20 cm above the soil surface</tissue>
    </source>
</reference>
<proteinExistence type="predicted"/>
<organism evidence="1">
    <name type="scientific">Arundo donax</name>
    <name type="common">Giant reed</name>
    <name type="synonym">Donax arundinaceus</name>
    <dbReference type="NCBI Taxonomy" id="35708"/>
    <lineage>
        <taxon>Eukaryota</taxon>
        <taxon>Viridiplantae</taxon>
        <taxon>Streptophyta</taxon>
        <taxon>Embryophyta</taxon>
        <taxon>Tracheophyta</taxon>
        <taxon>Spermatophyta</taxon>
        <taxon>Magnoliopsida</taxon>
        <taxon>Liliopsida</taxon>
        <taxon>Poales</taxon>
        <taxon>Poaceae</taxon>
        <taxon>PACMAD clade</taxon>
        <taxon>Arundinoideae</taxon>
        <taxon>Arundineae</taxon>
        <taxon>Arundo</taxon>
    </lineage>
</organism>
<protein>
    <submittedName>
        <fullName evidence="1">Uncharacterized protein</fullName>
    </submittedName>
</protein>
<name>A0A0A9TGC6_ARUDO</name>
<sequence length="88" mass="9761">MLISTYISSWVGCEGIGCLRVTTGWSRWLMLAEAAAYLAMTAGTGSALADDACHRDWRGRRMNQLRISAERGSRLCVRQPRLLMPLSS</sequence>
<evidence type="ECO:0000313" key="1">
    <source>
        <dbReference type="EMBL" id="JAD38351.1"/>
    </source>
</evidence>